<evidence type="ECO:0000313" key="3">
    <source>
        <dbReference type="Proteomes" id="UP000729402"/>
    </source>
</evidence>
<feature type="compositionally biased region" description="Low complexity" evidence="1">
    <location>
        <begin position="210"/>
        <end position="230"/>
    </location>
</feature>
<feature type="region of interest" description="Disordered" evidence="1">
    <location>
        <begin position="205"/>
        <end position="230"/>
    </location>
</feature>
<organism evidence="2 3">
    <name type="scientific">Zizania palustris</name>
    <name type="common">Northern wild rice</name>
    <dbReference type="NCBI Taxonomy" id="103762"/>
    <lineage>
        <taxon>Eukaryota</taxon>
        <taxon>Viridiplantae</taxon>
        <taxon>Streptophyta</taxon>
        <taxon>Embryophyta</taxon>
        <taxon>Tracheophyta</taxon>
        <taxon>Spermatophyta</taxon>
        <taxon>Magnoliopsida</taxon>
        <taxon>Liliopsida</taxon>
        <taxon>Poales</taxon>
        <taxon>Poaceae</taxon>
        <taxon>BOP clade</taxon>
        <taxon>Oryzoideae</taxon>
        <taxon>Oryzeae</taxon>
        <taxon>Zizaniinae</taxon>
        <taxon>Zizania</taxon>
    </lineage>
</organism>
<sequence>MNFANFDLPKPEVEAVDAASAASGISSESSMDLVEVLPVPSPRPPIPPIQVDTDIAPLDNIVLPILKLRSPCHRPNELTDLSGLSTPRRPKAQMPAQPASLSLPREAPQANPSPTHKASTPLSDRGLRRSLRLKIKSMGFKRRTSSAEASKSIPDLPTITDFISISRSASVYPALTIPQIQHSDTFLCGIHASMVTDSALILSDSDDPARASASGAPAGVSSPARDPQAS</sequence>
<dbReference type="Proteomes" id="UP000729402">
    <property type="component" value="Unassembled WGS sequence"/>
</dbReference>
<feature type="region of interest" description="Disordered" evidence="1">
    <location>
        <begin position="77"/>
        <end position="128"/>
    </location>
</feature>
<gene>
    <name evidence="2" type="ORF">GUJ93_ZPchr0007g3834</name>
</gene>
<reference evidence="2" key="2">
    <citation type="submission" date="2021-02" db="EMBL/GenBank/DDBJ databases">
        <authorList>
            <person name="Kimball J.A."/>
            <person name="Haas M.W."/>
            <person name="Macchietto M."/>
            <person name="Kono T."/>
            <person name="Duquette J."/>
            <person name="Shao M."/>
        </authorList>
    </citation>
    <scope>NUCLEOTIDE SEQUENCE</scope>
    <source>
        <tissue evidence="2">Fresh leaf tissue</tissue>
    </source>
</reference>
<evidence type="ECO:0000256" key="1">
    <source>
        <dbReference type="SAM" id="MobiDB-lite"/>
    </source>
</evidence>
<dbReference type="AlphaFoldDB" id="A0A8J5TJY0"/>
<comment type="caution">
    <text evidence="2">The sequence shown here is derived from an EMBL/GenBank/DDBJ whole genome shotgun (WGS) entry which is preliminary data.</text>
</comment>
<reference evidence="2" key="1">
    <citation type="journal article" date="2021" name="bioRxiv">
        <title>Whole Genome Assembly and Annotation of Northern Wild Rice, Zizania palustris L., Supports a Whole Genome Duplication in the Zizania Genus.</title>
        <authorList>
            <person name="Haas M."/>
            <person name="Kono T."/>
            <person name="Macchietto M."/>
            <person name="Millas R."/>
            <person name="McGilp L."/>
            <person name="Shao M."/>
            <person name="Duquette J."/>
            <person name="Hirsch C.N."/>
            <person name="Kimball J."/>
        </authorList>
    </citation>
    <scope>NUCLEOTIDE SEQUENCE</scope>
    <source>
        <tissue evidence="2">Fresh leaf tissue</tissue>
    </source>
</reference>
<evidence type="ECO:0000313" key="2">
    <source>
        <dbReference type="EMBL" id="KAG8080916.1"/>
    </source>
</evidence>
<protein>
    <submittedName>
        <fullName evidence="2">Uncharacterized protein</fullName>
    </submittedName>
</protein>
<feature type="compositionally biased region" description="Polar residues" evidence="1">
    <location>
        <begin position="110"/>
        <end position="121"/>
    </location>
</feature>
<name>A0A8J5TJY0_ZIZPA</name>
<dbReference type="EMBL" id="JAAALK010000282">
    <property type="protein sequence ID" value="KAG8080916.1"/>
    <property type="molecule type" value="Genomic_DNA"/>
</dbReference>
<accession>A0A8J5TJY0</accession>
<keyword evidence="3" id="KW-1185">Reference proteome</keyword>
<proteinExistence type="predicted"/>